<accession>M0N414</accession>
<feature type="compositionally biased region" description="Polar residues" evidence="1">
    <location>
        <begin position="1"/>
        <end position="12"/>
    </location>
</feature>
<reference evidence="2 3" key="1">
    <citation type="journal article" date="2014" name="PLoS Genet.">
        <title>Phylogenetically driven sequencing of extremely halophilic archaea reveals strategies for static and dynamic osmo-response.</title>
        <authorList>
            <person name="Becker E.A."/>
            <person name="Seitzer P.M."/>
            <person name="Tritt A."/>
            <person name="Larsen D."/>
            <person name="Krusor M."/>
            <person name="Yao A.I."/>
            <person name="Wu D."/>
            <person name="Madern D."/>
            <person name="Eisen J.A."/>
            <person name="Darling A.E."/>
            <person name="Facciotti M.T."/>
        </authorList>
    </citation>
    <scope>NUCLEOTIDE SEQUENCE [LARGE SCALE GENOMIC DNA]</scope>
    <source>
        <strain evidence="2 3">DSM 8989</strain>
    </source>
</reference>
<dbReference type="OrthoDB" id="209552at2157"/>
<dbReference type="Proteomes" id="UP000011625">
    <property type="component" value="Unassembled WGS sequence"/>
</dbReference>
<organism evidence="2 3">
    <name type="scientific">Halococcus salifodinae DSM 8989</name>
    <dbReference type="NCBI Taxonomy" id="1227456"/>
    <lineage>
        <taxon>Archaea</taxon>
        <taxon>Methanobacteriati</taxon>
        <taxon>Methanobacteriota</taxon>
        <taxon>Stenosarchaea group</taxon>
        <taxon>Halobacteria</taxon>
        <taxon>Halobacteriales</taxon>
        <taxon>Halococcaceae</taxon>
        <taxon>Halococcus</taxon>
    </lineage>
</organism>
<protein>
    <submittedName>
        <fullName evidence="2">Uncharacterized protein</fullName>
    </submittedName>
</protein>
<feature type="region of interest" description="Disordered" evidence="1">
    <location>
        <begin position="1"/>
        <end position="22"/>
    </location>
</feature>
<name>M0N414_9EURY</name>
<gene>
    <name evidence="2" type="ORF">C450_11288</name>
</gene>
<dbReference type="RefSeq" id="WP_005043430.1">
    <property type="nucleotide sequence ID" value="NZ_AOME01000054.1"/>
</dbReference>
<dbReference type="PATRIC" id="fig|1227456.3.peg.2291"/>
<proteinExistence type="predicted"/>
<dbReference type="AlphaFoldDB" id="M0N414"/>
<evidence type="ECO:0000313" key="2">
    <source>
        <dbReference type="EMBL" id="EMA52677.1"/>
    </source>
</evidence>
<evidence type="ECO:0000256" key="1">
    <source>
        <dbReference type="SAM" id="MobiDB-lite"/>
    </source>
</evidence>
<dbReference type="EMBL" id="AOME01000054">
    <property type="protein sequence ID" value="EMA52677.1"/>
    <property type="molecule type" value="Genomic_DNA"/>
</dbReference>
<keyword evidence="3" id="KW-1185">Reference proteome</keyword>
<sequence>MGSGTYPTNESGTPVCARPGEDEQPCLQEVSVPGAPCEEHRGRSPMFDERVIWRPRDPQWTL</sequence>
<evidence type="ECO:0000313" key="3">
    <source>
        <dbReference type="Proteomes" id="UP000011625"/>
    </source>
</evidence>
<comment type="caution">
    <text evidence="2">The sequence shown here is derived from an EMBL/GenBank/DDBJ whole genome shotgun (WGS) entry which is preliminary data.</text>
</comment>